<dbReference type="Gene3D" id="3.30.710.10">
    <property type="entry name" value="Potassium Channel Kv1.1, Chain A"/>
    <property type="match status" value="1"/>
</dbReference>
<sequence>MVIKQGVAYGIVQGLSDFWKCEELQDFTVTLGTTKFGCHRFLLAACSWFFKGLFRSGMIETKLKCVTIDISYETFELILETLYTGHDVLTNDNVIDIWRAAHQLQIPFLIKECEEFAVSTLSLDNYIEYYKIAKLFESKEVLDIVWPFMLKNANSFFQTNLFYELQVPDVLRLIQSQDLETTSEDDVVHALLGWVEFRPRQQDDSIKVHSDENSGQKRIKTDFTS</sequence>
<organism evidence="3 4">
    <name type="scientific">Biomphalaria glabrata</name>
    <name type="common">Bloodfluke planorb</name>
    <name type="synonym">Freshwater snail</name>
    <dbReference type="NCBI Taxonomy" id="6526"/>
    <lineage>
        <taxon>Eukaryota</taxon>
        <taxon>Metazoa</taxon>
        <taxon>Spiralia</taxon>
        <taxon>Lophotrochozoa</taxon>
        <taxon>Mollusca</taxon>
        <taxon>Gastropoda</taxon>
        <taxon>Heterobranchia</taxon>
        <taxon>Euthyneura</taxon>
        <taxon>Panpulmonata</taxon>
        <taxon>Hygrophila</taxon>
        <taxon>Lymnaeoidea</taxon>
        <taxon>Planorbidae</taxon>
        <taxon>Biomphalaria</taxon>
    </lineage>
</organism>
<gene>
    <name evidence="4" type="primary">LOC106062345</name>
</gene>
<dbReference type="PROSITE" id="PS50097">
    <property type="entry name" value="BTB"/>
    <property type="match status" value="1"/>
</dbReference>
<dbReference type="InterPro" id="IPR000210">
    <property type="entry name" value="BTB/POZ_dom"/>
</dbReference>
<reference evidence="4" key="1">
    <citation type="submission" date="2025-08" db="UniProtKB">
        <authorList>
            <consortium name="RefSeq"/>
        </authorList>
    </citation>
    <scope>IDENTIFICATION</scope>
</reference>
<evidence type="ECO:0000313" key="4">
    <source>
        <dbReference type="RefSeq" id="XP_055868523.1"/>
    </source>
</evidence>
<dbReference type="InterPro" id="IPR011705">
    <property type="entry name" value="BACK"/>
</dbReference>
<dbReference type="RefSeq" id="XP_055868523.1">
    <property type="nucleotide sequence ID" value="XM_056012548.1"/>
</dbReference>
<dbReference type="GeneID" id="106062345"/>
<feature type="region of interest" description="Disordered" evidence="1">
    <location>
        <begin position="206"/>
        <end position="225"/>
    </location>
</feature>
<dbReference type="SUPFAM" id="SSF54695">
    <property type="entry name" value="POZ domain"/>
    <property type="match status" value="1"/>
</dbReference>
<dbReference type="SMART" id="SM00875">
    <property type="entry name" value="BACK"/>
    <property type="match status" value="1"/>
</dbReference>
<keyword evidence="3" id="KW-1185">Reference proteome</keyword>
<evidence type="ECO:0000313" key="3">
    <source>
        <dbReference type="Proteomes" id="UP001165740"/>
    </source>
</evidence>
<protein>
    <submittedName>
        <fullName evidence="4">Kelch-like protein 40b isoform X3</fullName>
    </submittedName>
</protein>
<feature type="domain" description="BTB" evidence="2">
    <location>
        <begin position="25"/>
        <end position="91"/>
    </location>
</feature>
<dbReference type="SMART" id="SM00225">
    <property type="entry name" value="BTB"/>
    <property type="match status" value="1"/>
</dbReference>
<dbReference type="Pfam" id="PF00651">
    <property type="entry name" value="BTB"/>
    <property type="match status" value="1"/>
</dbReference>
<evidence type="ECO:0000259" key="2">
    <source>
        <dbReference type="PROSITE" id="PS50097"/>
    </source>
</evidence>
<dbReference type="OMA" id="GMIETKL"/>
<dbReference type="Pfam" id="PF07707">
    <property type="entry name" value="BACK"/>
    <property type="match status" value="1"/>
</dbReference>
<dbReference type="Gene3D" id="1.25.40.420">
    <property type="match status" value="1"/>
</dbReference>
<name>A0A9W2Z0P7_BIOGL</name>
<accession>A0A9W2Z0P7</accession>
<evidence type="ECO:0000256" key="1">
    <source>
        <dbReference type="SAM" id="MobiDB-lite"/>
    </source>
</evidence>
<proteinExistence type="predicted"/>
<dbReference type="CDD" id="cd18186">
    <property type="entry name" value="BTB_POZ_ZBTB_KLHL-like"/>
    <property type="match status" value="1"/>
</dbReference>
<dbReference type="Proteomes" id="UP001165740">
    <property type="component" value="Chromosome 15"/>
</dbReference>
<dbReference type="InterPro" id="IPR011333">
    <property type="entry name" value="SKP1/BTB/POZ_sf"/>
</dbReference>
<dbReference type="AlphaFoldDB" id="A0A9W2Z0P7"/>
<dbReference type="PANTHER" id="PTHR45632">
    <property type="entry name" value="LD33804P"/>
    <property type="match status" value="1"/>
</dbReference>